<dbReference type="GeneID" id="38472029"/>
<sequence>MSGSALGRPVPALLDPRQSIVPAVIVFALGLGVFVLDATSNVRPGPVAYLLTPTPVALALYVRRRPTTGRRRLLGLAVWGLVSTTAAGLLTILVAIGTRLPRPYEAWEFLLLDAGVFLWFILSLAGAFVLAARWDGRRSTVALAAGPAVQFVGFLLFVVVTAESVVLATLAA</sequence>
<evidence type="ECO:0000313" key="2">
    <source>
        <dbReference type="EMBL" id="AZH26045.1"/>
    </source>
</evidence>
<dbReference type="EMBL" id="CP034145">
    <property type="protein sequence ID" value="AZH26045.1"/>
    <property type="molecule type" value="Genomic_DNA"/>
</dbReference>
<evidence type="ECO:0000313" key="4">
    <source>
        <dbReference type="Proteomes" id="UP000277326"/>
    </source>
</evidence>
<feature type="transmembrane region" description="Helical" evidence="1">
    <location>
        <begin position="20"/>
        <end position="40"/>
    </location>
</feature>
<protein>
    <submittedName>
        <fullName evidence="3">Uncharacterized protein</fullName>
    </submittedName>
</protein>
<reference evidence="2 5" key="2">
    <citation type="submission" date="2018-07" db="EMBL/GenBank/DDBJ databases">
        <title>Genome sequences of Haloplanus aerogenes JCM 16430T.</title>
        <authorList>
            <person name="Kim Y.B."/>
            <person name="Roh S.W."/>
        </authorList>
    </citation>
    <scope>NUCLEOTIDE SEQUENCE [LARGE SCALE GENOMIC DNA]</scope>
    <source>
        <strain evidence="2 5">JCM 16430</strain>
    </source>
</reference>
<dbReference type="Proteomes" id="UP000282007">
    <property type="component" value="Chromosome"/>
</dbReference>
<organism evidence="3 4">
    <name type="scientific">Haloplanus aerogenes</name>
    <dbReference type="NCBI Taxonomy" id="660522"/>
    <lineage>
        <taxon>Archaea</taxon>
        <taxon>Methanobacteriati</taxon>
        <taxon>Methanobacteriota</taxon>
        <taxon>Stenosarchaea group</taxon>
        <taxon>Halobacteria</taxon>
        <taxon>Halobacteriales</taxon>
        <taxon>Haloferacaceae</taxon>
        <taxon>Haloplanus</taxon>
    </lineage>
</organism>
<accession>A0A3M0DA16</accession>
<dbReference type="AlphaFoldDB" id="A0A3M0DA16"/>
<feature type="transmembrane region" description="Helical" evidence="1">
    <location>
        <begin position="141"/>
        <end position="162"/>
    </location>
</feature>
<gene>
    <name evidence="3" type="ORF">ATH50_1972</name>
    <name evidence="2" type="ORF">DU502_12045</name>
</gene>
<feature type="transmembrane region" description="Helical" evidence="1">
    <location>
        <begin position="74"/>
        <end position="96"/>
    </location>
</feature>
<keyword evidence="1" id="KW-1133">Transmembrane helix</keyword>
<dbReference type="OrthoDB" id="385030at2157"/>
<dbReference type="Proteomes" id="UP000277326">
    <property type="component" value="Unassembled WGS sequence"/>
</dbReference>
<reference evidence="3 4" key="1">
    <citation type="journal article" date="2015" name="Stand. Genomic Sci.">
        <title>Genomic Encyclopedia of Bacterial and Archaeal Type Strains, Phase III: the genomes of soil and plant-associated and newly described type strains.</title>
        <authorList>
            <person name="Whitman W.B."/>
            <person name="Woyke T."/>
            <person name="Klenk H.P."/>
            <person name="Zhou Y."/>
            <person name="Lilburn T.G."/>
            <person name="Beck B.J."/>
            <person name="De Vos P."/>
            <person name="Vandamme P."/>
            <person name="Eisen J.A."/>
            <person name="Garrity G."/>
            <person name="Hugenholtz P."/>
            <person name="Kyrpides N.C."/>
        </authorList>
    </citation>
    <scope>NUCLEOTIDE SEQUENCE [LARGE SCALE GENOMIC DNA]</scope>
    <source>
        <strain evidence="3 4">CGMCC 1.10124</strain>
    </source>
</reference>
<keyword evidence="1" id="KW-0812">Transmembrane</keyword>
<keyword evidence="5" id="KW-1185">Reference proteome</keyword>
<reference evidence="3" key="3">
    <citation type="submission" date="2018-10" db="EMBL/GenBank/DDBJ databases">
        <authorList>
            <person name="Whitman W."/>
            <person name="Huntemann M."/>
            <person name="Clum A."/>
            <person name="Pillay M."/>
            <person name="Palaniappan K."/>
            <person name="Varghese N."/>
            <person name="Mikhailova N."/>
            <person name="Stamatis D."/>
            <person name="Reddy T."/>
            <person name="Daum C."/>
            <person name="Shapiro N."/>
            <person name="Ivanova N."/>
            <person name="Kyrpides N."/>
            <person name="Woyke T."/>
        </authorList>
    </citation>
    <scope>NUCLEOTIDE SEQUENCE</scope>
    <source>
        <strain evidence="3">CGMCC 1.10124</strain>
    </source>
</reference>
<keyword evidence="1" id="KW-0472">Membrane</keyword>
<feature type="transmembrane region" description="Helical" evidence="1">
    <location>
        <begin position="116"/>
        <end position="134"/>
    </location>
</feature>
<name>A0A3M0DA16_9EURY</name>
<evidence type="ECO:0000256" key="1">
    <source>
        <dbReference type="SAM" id="Phobius"/>
    </source>
</evidence>
<dbReference type="RefSeq" id="WP_121920583.1">
    <property type="nucleotide sequence ID" value="NZ_CP034145.1"/>
</dbReference>
<dbReference type="KEGG" id="haer:DU502_12045"/>
<evidence type="ECO:0000313" key="5">
    <source>
        <dbReference type="Proteomes" id="UP000282007"/>
    </source>
</evidence>
<evidence type="ECO:0000313" key="3">
    <source>
        <dbReference type="EMBL" id="RMB18511.1"/>
    </source>
</evidence>
<dbReference type="EMBL" id="REFS01000003">
    <property type="protein sequence ID" value="RMB18511.1"/>
    <property type="molecule type" value="Genomic_DNA"/>
</dbReference>
<proteinExistence type="predicted"/>